<dbReference type="EMBL" id="JACRTP010000004">
    <property type="protein sequence ID" value="MBC8628960.1"/>
    <property type="molecule type" value="Genomic_DNA"/>
</dbReference>
<evidence type="ECO:0000313" key="1">
    <source>
        <dbReference type="EMBL" id="MBC8628960.1"/>
    </source>
</evidence>
<keyword evidence="2" id="KW-1185">Reference proteome</keyword>
<protein>
    <submittedName>
        <fullName evidence="1">Uncharacterized protein</fullName>
    </submittedName>
</protein>
<evidence type="ECO:0000313" key="2">
    <source>
        <dbReference type="Proteomes" id="UP000661649"/>
    </source>
</evidence>
<accession>A0ABR7PC20</accession>
<organism evidence="1 2">
    <name type="scientific">Blautia stercoris</name>
    <dbReference type="NCBI Taxonomy" id="871664"/>
    <lineage>
        <taxon>Bacteria</taxon>
        <taxon>Bacillati</taxon>
        <taxon>Bacillota</taxon>
        <taxon>Clostridia</taxon>
        <taxon>Lachnospirales</taxon>
        <taxon>Lachnospiraceae</taxon>
        <taxon>Blautia</taxon>
    </lineage>
</organism>
<gene>
    <name evidence="1" type="ORF">H8712_10120</name>
</gene>
<reference evidence="1 2" key="1">
    <citation type="submission" date="2020-08" db="EMBL/GenBank/DDBJ databases">
        <title>Genome public.</title>
        <authorList>
            <person name="Liu C."/>
            <person name="Sun Q."/>
        </authorList>
    </citation>
    <scope>NUCLEOTIDE SEQUENCE [LARGE SCALE GENOMIC DNA]</scope>
    <source>
        <strain evidence="1 2">3_YM_SP_D4_24.mj</strain>
    </source>
</reference>
<dbReference type="Proteomes" id="UP000661649">
    <property type="component" value="Unassembled WGS sequence"/>
</dbReference>
<sequence>MAMNPVKLMQIKATIAGVERRHPNLRKFFEAVGREKLREGTILELKVQTPEGKKLISNVKLTKEDEKLISELLKNKDTLL</sequence>
<dbReference type="RefSeq" id="WP_187558768.1">
    <property type="nucleotide sequence ID" value="NZ_JACRTP010000004.1"/>
</dbReference>
<comment type="caution">
    <text evidence="1">The sequence shown here is derived from an EMBL/GenBank/DDBJ whole genome shotgun (WGS) entry which is preliminary data.</text>
</comment>
<proteinExistence type="predicted"/>
<name>A0ABR7PC20_9FIRM</name>